<evidence type="ECO:0000313" key="1">
    <source>
        <dbReference type="EMBL" id="SEW21990.1"/>
    </source>
</evidence>
<accession>A0A1I0Q4Z1</accession>
<keyword evidence="2" id="KW-1185">Reference proteome</keyword>
<dbReference type="OrthoDB" id="9816009at2"/>
<dbReference type="Proteomes" id="UP000199167">
    <property type="component" value="Unassembled WGS sequence"/>
</dbReference>
<dbReference type="STRING" id="364200.SAMN04488515_1671"/>
<dbReference type="AlphaFoldDB" id="A0A1I0Q4Z1"/>
<evidence type="ECO:0000313" key="2">
    <source>
        <dbReference type="Proteomes" id="UP000199167"/>
    </source>
</evidence>
<reference evidence="1 2" key="1">
    <citation type="submission" date="2016-10" db="EMBL/GenBank/DDBJ databases">
        <authorList>
            <person name="de Groot N.N."/>
        </authorList>
    </citation>
    <scope>NUCLEOTIDE SEQUENCE [LARGE SCALE GENOMIC DNA]</scope>
    <source>
        <strain evidence="1 2">DSM 17925</strain>
    </source>
</reference>
<dbReference type="EMBL" id="FOIZ01000001">
    <property type="protein sequence ID" value="SEW21990.1"/>
    <property type="molecule type" value="Genomic_DNA"/>
</dbReference>
<protein>
    <submittedName>
        <fullName evidence="1">Uncharacterized protein</fullName>
    </submittedName>
</protein>
<name>A0A1I0Q4Z1_9RHOB</name>
<organism evidence="1 2">
    <name type="scientific">Cognatiyoonia koreensis</name>
    <dbReference type="NCBI Taxonomy" id="364200"/>
    <lineage>
        <taxon>Bacteria</taxon>
        <taxon>Pseudomonadati</taxon>
        <taxon>Pseudomonadota</taxon>
        <taxon>Alphaproteobacteria</taxon>
        <taxon>Rhodobacterales</taxon>
        <taxon>Paracoccaceae</taxon>
        <taxon>Cognatiyoonia</taxon>
    </lineage>
</organism>
<gene>
    <name evidence="1" type="ORF">SAMN04488515_1671</name>
</gene>
<dbReference type="RefSeq" id="WP_089992643.1">
    <property type="nucleotide sequence ID" value="NZ_FOIZ01000001.1"/>
</dbReference>
<proteinExistence type="predicted"/>
<sequence length="170" mass="18740">MFDLYVPFLIGTAMGISPEEAASVAEPAAIVVMEGSNNDAATRVPEEQIPLGKYTTALEVKPILGMTKSNWVAVRDFNGQDLLYFTHLLAWRCGMWDIKYGLNGEDATQTVPMEPCHEDLAAPNSLVEIEDYLPYVTLPAGSVESVYVEITYDDGTTDFARFNRNDIAIP</sequence>